<dbReference type="InterPro" id="IPR011989">
    <property type="entry name" value="ARM-like"/>
</dbReference>
<dbReference type="EMBL" id="JAWXYG010000008">
    <property type="protein sequence ID" value="KAK4266585.1"/>
    <property type="molecule type" value="Genomic_DNA"/>
</dbReference>
<dbReference type="GO" id="GO:0042138">
    <property type="term" value="P:meiotic DNA double-strand break formation"/>
    <property type="evidence" value="ECO:0007669"/>
    <property type="project" value="InterPro"/>
</dbReference>
<dbReference type="SUPFAM" id="SSF48371">
    <property type="entry name" value="ARM repeat"/>
    <property type="match status" value="1"/>
</dbReference>
<dbReference type="PANTHER" id="PTHR36379:SF1">
    <property type="entry name" value="PUTATIVE RECOMBINATION INITIATION DEFECT 1-RELATED"/>
    <property type="match status" value="1"/>
</dbReference>
<evidence type="ECO:0008006" key="3">
    <source>
        <dbReference type="Google" id="ProtNLM"/>
    </source>
</evidence>
<reference evidence="1" key="1">
    <citation type="submission" date="2023-10" db="EMBL/GenBank/DDBJ databases">
        <title>Chromosome-level genome of the transformable northern wattle, Acacia crassicarpa.</title>
        <authorList>
            <person name="Massaro I."/>
            <person name="Sinha N.R."/>
            <person name="Poethig S."/>
            <person name="Leichty A.R."/>
        </authorList>
    </citation>
    <scope>NUCLEOTIDE SEQUENCE</scope>
    <source>
        <strain evidence="1">Acra3RX</strain>
        <tissue evidence="1">Leaf</tissue>
    </source>
</reference>
<proteinExistence type="predicted"/>
<dbReference type="InterPro" id="IPR044968">
    <property type="entry name" value="PRD1"/>
</dbReference>
<dbReference type="Gene3D" id="1.25.10.10">
    <property type="entry name" value="Leucine-rich Repeat Variant"/>
    <property type="match status" value="1"/>
</dbReference>
<dbReference type="PANTHER" id="PTHR36379">
    <property type="entry name" value="PROTEIN PRD1"/>
    <property type="match status" value="1"/>
</dbReference>
<sequence length="1304" mass="145164">MHFNCPYSQDLDLDPELDDDGFSDSSSPCSQGHRSSLNLHTQQGGSICLLCFSNLISNPLSPTIHVSYALSQLSRALSQPLFLHSLLTFHPHFLTSPLVTALSSFDDEPIACHLIQLILSLSSTDHPSLYGDFLSRVSDRLSTGSLAWGCRQLHMLHCLGVLLDCQKDDPYAHIKDMHSLISNLVAGLQLPCEDTRGEILFVLYKLSILQTTSAEGDGIDTLISFCPKLLYLLGDALMKTQNDDVRLNCVALLTVLARRDLFAEVHDSGSMNFSGGGHSSETESANKGSSLCALFAEAIKGPLLSSNSQVQINTLDLLLHYLYSVGTSGEHIQVLVEENIADYVFEILRLSEYKDPAVKTCLQVLDILSTAEEVFKLRLVVGFSTLIPVLRYIAEVPFHAVQFETLKLIFKCVSECPGAVSSSQVEELVLVLTRMLKKHSDGEMGVLPETFIMACSIFVALIRSPSGQGVLDLSKPIEEATKHATLTCLYVSERNTEQILHFLYLLKEAYAYSQEGNSTNSSKLELRSCILDICKTHLLPWLLTDVNEMEEETVLGLVETFHSILLLHVNVNALEFADIMTSSCWFSFSYGCLGLFPGHKMKYRIYLLLSSLVDVLLGDDSGHTISGAALHLPSDPIDLLYLLGQRSTKSSELASCQSAVLLILYTSSLYDERLADEKLVLASLEQYVLANNSDVLDGTIDNLTVIRLVNLYSLFRGLGRISYHVPYSREAEGILFQVINEDGWDLLSARIHSVSLKWLFQQENLLKSLSRQILKFCRSYSSEGTGIMIYEAHNQTVNVQTLAELVSSGDNCGARLFLCLLAQLVEEERHEHDIISLLDLMTTVVRIYPVATDQLCLNGLGTTIRTLCYSSRTFSMAILMPVLVLVFNILGSVQSETISTDQCWVAVTMKVIEYCTAPETGDLFTTESLFVLGILSLILHHSTNKALEEASKFILFNTCIVSMVNNVVQAASSKGPALLDYDEETSACETLTSVLLLNYFALRSLHAIQPRVVDWKNFLATTNSTESVEFITIRCHDLCRILHFGSLEIKIVASYSLLELFTRISDQINSKHEELTCSIKYLMSIRGILEGLVSYNDLRVATNCALCLSMIMEWEKQTREKIPFEKSSWCRFIVEEMTVSLASPCLTSQSFINSQRPAVLVAIALLKLHEVPEWMRSVFNDSSISGILKNLGASNLSTEIMVLFRELLKSDLLNSDHIATINQVLQGCRTRLSFTDGQDGQPLEPRKSRIATYDMGEVCGYLIDLMSETCPDTGPWGFHLSNNKLLEEIELFFRTLIVDDNRSR</sequence>
<organism evidence="1 2">
    <name type="scientific">Acacia crassicarpa</name>
    <name type="common">northern wattle</name>
    <dbReference type="NCBI Taxonomy" id="499986"/>
    <lineage>
        <taxon>Eukaryota</taxon>
        <taxon>Viridiplantae</taxon>
        <taxon>Streptophyta</taxon>
        <taxon>Embryophyta</taxon>
        <taxon>Tracheophyta</taxon>
        <taxon>Spermatophyta</taxon>
        <taxon>Magnoliopsida</taxon>
        <taxon>eudicotyledons</taxon>
        <taxon>Gunneridae</taxon>
        <taxon>Pentapetalae</taxon>
        <taxon>rosids</taxon>
        <taxon>fabids</taxon>
        <taxon>Fabales</taxon>
        <taxon>Fabaceae</taxon>
        <taxon>Caesalpinioideae</taxon>
        <taxon>mimosoid clade</taxon>
        <taxon>Acacieae</taxon>
        <taxon>Acacia</taxon>
    </lineage>
</organism>
<protein>
    <recommendedName>
        <fullName evidence="3">Protein PRD1</fullName>
    </recommendedName>
</protein>
<evidence type="ECO:0000313" key="2">
    <source>
        <dbReference type="Proteomes" id="UP001293593"/>
    </source>
</evidence>
<keyword evidence="2" id="KW-1185">Reference proteome</keyword>
<dbReference type="Proteomes" id="UP001293593">
    <property type="component" value="Unassembled WGS sequence"/>
</dbReference>
<comment type="caution">
    <text evidence="1">The sequence shown here is derived from an EMBL/GenBank/DDBJ whole genome shotgun (WGS) entry which is preliminary data.</text>
</comment>
<dbReference type="InterPro" id="IPR016024">
    <property type="entry name" value="ARM-type_fold"/>
</dbReference>
<accession>A0AAE1K826</accession>
<name>A0AAE1K826_9FABA</name>
<gene>
    <name evidence="1" type="ORF">QN277_027481</name>
</gene>
<evidence type="ECO:0000313" key="1">
    <source>
        <dbReference type="EMBL" id="KAK4266585.1"/>
    </source>
</evidence>